<feature type="domain" description="C-type lectin" evidence="2">
    <location>
        <begin position="26"/>
        <end position="126"/>
    </location>
</feature>
<feature type="region of interest" description="Disordered" evidence="1">
    <location>
        <begin position="80"/>
        <end position="100"/>
    </location>
</feature>
<keyword evidence="3" id="KW-1185">Reference proteome</keyword>
<evidence type="ECO:0000256" key="1">
    <source>
        <dbReference type="SAM" id="MobiDB-lite"/>
    </source>
</evidence>
<evidence type="ECO:0000313" key="4">
    <source>
        <dbReference type="WBParaSite" id="MBELARI_LOCUS16201"/>
    </source>
</evidence>
<name>A0AAF3EQB0_9BILA</name>
<proteinExistence type="predicted"/>
<protein>
    <recommendedName>
        <fullName evidence="2">C-type lectin domain-containing protein</fullName>
    </recommendedName>
</protein>
<dbReference type="PROSITE" id="PS50041">
    <property type="entry name" value="C_TYPE_LECTIN_2"/>
    <property type="match status" value="1"/>
</dbReference>
<dbReference type="InterPro" id="IPR001304">
    <property type="entry name" value="C-type_lectin-like"/>
</dbReference>
<dbReference type="InterPro" id="IPR016186">
    <property type="entry name" value="C-type_lectin-like/link_sf"/>
</dbReference>
<evidence type="ECO:0000259" key="2">
    <source>
        <dbReference type="PROSITE" id="PS50041"/>
    </source>
</evidence>
<dbReference type="InterPro" id="IPR050111">
    <property type="entry name" value="C-type_lectin/snaclec_domain"/>
</dbReference>
<dbReference type="PANTHER" id="PTHR22803">
    <property type="entry name" value="MANNOSE, PHOSPHOLIPASE, LECTIN RECEPTOR RELATED"/>
    <property type="match status" value="1"/>
</dbReference>
<dbReference type="SUPFAM" id="SSF56436">
    <property type="entry name" value="C-type lectin-like"/>
    <property type="match status" value="1"/>
</dbReference>
<dbReference type="Proteomes" id="UP000887575">
    <property type="component" value="Unassembled WGS sequence"/>
</dbReference>
<reference evidence="4" key="1">
    <citation type="submission" date="2024-02" db="UniProtKB">
        <authorList>
            <consortium name="WormBaseParasite"/>
        </authorList>
    </citation>
    <scope>IDENTIFICATION</scope>
</reference>
<dbReference type="WBParaSite" id="MBELARI_LOCUS16201">
    <property type="protein sequence ID" value="MBELARI_LOCUS16201"/>
    <property type="gene ID" value="MBELARI_LOCUS16201"/>
</dbReference>
<dbReference type="InterPro" id="IPR016187">
    <property type="entry name" value="CTDL_fold"/>
</dbReference>
<dbReference type="Gene3D" id="3.10.100.10">
    <property type="entry name" value="Mannose-Binding Protein A, subunit A"/>
    <property type="match status" value="1"/>
</dbReference>
<dbReference type="SMART" id="SM00034">
    <property type="entry name" value="CLECT"/>
    <property type="match status" value="1"/>
</dbReference>
<sequence>MGERDCPNAIQRIEHYSIATRREAAGEQLASVHSTAENAYIMSEFLANTPNGNAGGQTLIGGQRTGSAAGNWKWSDGSGWDFTAWSPPNPDNAGSGQHYHALASPSGASPSSWFVQGQWDDASCDKFCLQEILECSLIF</sequence>
<accession>A0AAF3EQB0</accession>
<evidence type="ECO:0000313" key="3">
    <source>
        <dbReference type="Proteomes" id="UP000887575"/>
    </source>
</evidence>
<dbReference type="AlphaFoldDB" id="A0AAF3EQB0"/>
<organism evidence="3 4">
    <name type="scientific">Mesorhabditis belari</name>
    <dbReference type="NCBI Taxonomy" id="2138241"/>
    <lineage>
        <taxon>Eukaryota</taxon>
        <taxon>Metazoa</taxon>
        <taxon>Ecdysozoa</taxon>
        <taxon>Nematoda</taxon>
        <taxon>Chromadorea</taxon>
        <taxon>Rhabditida</taxon>
        <taxon>Rhabditina</taxon>
        <taxon>Rhabditomorpha</taxon>
        <taxon>Rhabditoidea</taxon>
        <taxon>Rhabditidae</taxon>
        <taxon>Mesorhabditinae</taxon>
        <taxon>Mesorhabditis</taxon>
    </lineage>
</organism>